<dbReference type="SUPFAM" id="SSF51338">
    <property type="entry name" value="Composite domain of metallo-dependent hydrolases"/>
    <property type="match status" value="1"/>
</dbReference>
<dbReference type="InterPro" id="IPR004722">
    <property type="entry name" value="DHOase"/>
</dbReference>
<organism evidence="3 4">
    <name type="scientific">Crocosphaera chwakensis CCY0110</name>
    <dbReference type="NCBI Taxonomy" id="391612"/>
    <lineage>
        <taxon>Bacteria</taxon>
        <taxon>Bacillati</taxon>
        <taxon>Cyanobacteriota</taxon>
        <taxon>Cyanophyceae</taxon>
        <taxon>Oscillatoriophycideae</taxon>
        <taxon>Chroococcales</taxon>
        <taxon>Aphanothecaceae</taxon>
        <taxon>Crocosphaera</taxon>
        <taxon>Crocosphaera chwakensis</taxon>
    </lineage>
</organism>
<comment type="caution">
    <text evidence="3">The sequence shown here is derived from an EMBL/GenBank/DDBJ whole genome shotgun (WGS) entry which is preliminary data.</text>
</comment>
<dbReference type="Proteomes" id="UP000003781">
    <property type="component" value="Unassembled WGS sequence"/>
</dbReference>
<dbReference type="EMBL" id="AAXW01000013">
    <property type="protein sequence ID" value="EAZ91573.1"/>
    <property type="molecule type" value="Genomic_DNA"/>
</dbReference>
<dbReference type="SUPFAM" id="SSF51556">
    <property type="entry name" value="Metallo-dependent hydrolases"/>
    <property type="match status" value="1"/>
</dbReference>
<protein>
    <submittedName>
        <fullName evidence="3">Dihydroorotase</fullName>
        <ecNumber evidence="3">3.5.2.3</ecNumber>
    </submittedName>
</protein>
<sequence length="421" mass="45855">MTNSSHTLLRQIQVLDPVANTSIINDVLLGSGIIQAIDTHLDSIPPETKIIEGKGLILAPGLMDLYSYSGEPGYEDRETLNSLAAAAVAGGFTRVAILPDTTPPIDNLATLSHLKQQTQSIPSVTFDFWATLTHQQKGQQMTEFAELARGGVIGFTDNQGIENLGLLRRVLEYLKPLKKPLAIVAEFPSLKGNGVMREGYFSTTYGLTGNPSITEATAVATILEMVASIQTPVHLMRISTRRAVELIAWGKARGIPITASTTWMHLLLDSTNIASYNPNLHIDPPLGNPDDRLALIEGISQGIIDAIAVDHHGYTYEEKTVPFAESPPGAIGLELVLPLLWQTLVETKTLSALKLWKALSSNPRKCMGEIVNPIKAGHPLELIVFDPKETWTVTSSTLQCLNYNTPWLCQEIQGKVITELI</sequence>
<dbReference type="InterPro" id="IPR050138">
    <property type="entry name" value="DHOase/Allantoinase_Hydrolase"/>
</dbReference>
<evidence type="ECO:0000313" key="3">
    <source>
        <dbReference type="EMBL" id="EAZ91573.1"/>
    </source>
</evidence>
<dbReference type="InterPro" id="IPR032466">
    <property type="entry name" value="Metal_Hydrolase"/>
</dbReference>
<accession>A3IPT3</accession>
<dbReference type="GO" id="GO:0046872">
    <property type="term" value="F:metal ion binding"/>
    <property type="evidence" value="ECO:0007669"/>
    <property type="project" value="InterPro"/>
</dbReference>
<evidence type="ECO:0000313" key="4">
    <source>
        <dbReference type="Proteomes" id="UP000003781"/>
    </source>
</evidence>
<dbReference type="AlphaFoldDB" id="A3IPT3"/>
<dbReference type="InterPro" id="IPR024403">
    <property type="entry name" value="DHOase_cat"/>
</dbReference>
<dbReference type="Gene3D" id="2.30.40.10">
    <property type="entry name" value="Urease, subunit C, domain 1"/>
    <property type="match status" value="1"/>
</dbReference>
<dbReference type="GO" id="GO:0005737">
    <property type="term" value="C:cytoplasm"/>
    <property type="evidence" value="ECO:0007669"/>
    <property type="project" value="TreeGrafter"/>
</dbReference>
<dbReference type="GO" id="GO:0006221">
    <property type="term" value="P:pyrimidine nucleotide biosynthetic process"/>
    <property type="evidence" value="ECO:0007669"/>
    <property type="project" value="UniProtKB-KW"/>
</dbReference>
<dbReference type="CDD" id="cd01317">
    <property type="entry name" value="DHOase_IIa"/>
    <property type="match status" value="1"/>
</dbReference>
<proteinExistence type="predicted"/>
<reference evidence="3 4" key="1">
    <citation type="submission" date="2007-03" db="EMBL/GenBank/DDBJ databases">
        <authorList>
            <person name="Stal L."/>
            <person name="Ferriera S."/>
            <person name="Johnson J."/>
            <person name="Kravitz S."/>
            <person name="Beeson K."/>
            <person name="Sutton G."/>
            <person name="Rogers Y.-H."/>
            <person name="Friedman R."/>
            <person name="Frazier M."/>
            <person name="Venter J.C."/>
        </authorList>
    </citation>
    <scope>NUCLEOTIDE SEQUENCE [LARGE SCALE GENOMIC DNA]</scope>
    <source>
        <strain evidence="3 4">CCY0110</strain>
    </source>
</reference>
<dbReference type="RefSeq" id="WP_008275401.1">
    <property type="nucleotide sequence ID" value="NZ_AAXW01000013.1"/>
</dbReference>
<evidence type="ECO:0000256" key="1">
    <source>
        <dbReference type="ARBA" id="ARBA00022975"/>
    </source>
</evidence>
<dbReference type="Gene3D" id="3.20.20.140">
    <property type="entry name" value="Metal-dependent hydrolases"/>
    <property type="match status" value="1"/>
</dbReference>
<feature type="domain" description="Dihydroorotase catalytic" evidence="2">
    <location>
        <begin position="57"/>
        <end position="241"/>
    </location>
</feature>
<dbReference type="GO" id="GO:0006145">
    <property type="term" value="P:purine nucleobase catabolic process"/>
    <property type="evidence" value="ECO:0007669"/>
    <property type="project" value="TreeGrafter"/>
</dbReference>
<dbReference type="EC" id="3.5.2.3" evidence="3"/>
<evidence type="ECO:0000259" key="2">
    <source>
        <dbReference type="Pfam" id="PF12890"/>
    </source>
</evidence>
<dbReference type="OrthoDB" id="9765462at2"/>
<keyword evidence="4" id="KW-1185">Reference proteome</keyword>
<dbReference type="PANTHER" id="PTHR43668:SF2">
    <property type="entry name" value="ALLANTOINASE"/>
    <property type="match status" value="1"/>
</dbReference>
<dbReference type="GO" id="GO:0004151">
    <property type="term" value="F:dihydroorotase activity"/>
    <property type="evidence" value="ECO:0007669"/>
    <property type="project" value="UniProtKB-EC"/>
</dbReference>
<gene>
    <name evidence="3" type="ORF">CY0110_13671</name>
</gene>
<dbReference type="PANTHER" id="PTHR43668">
    <property type="entry name" value="ALLANTOINASE"/>
    <property type="match status" value="1"/>
</dbReference>
<dbReference type="Pfam" id="PF12890">
    <property type="entry name" value="DHOase"/>
    <property type="match status" value="1"/>
</dbReference>
<dbReference type="eggNOG" id="COG0044">
    <property type="taxonomic scope" value="Bacteria"/>
</dbReference>
<name>A3IPT3_9CHRO</name>
<dbReference type="GO" id="GO:0004038">
    <property type="term" value="F:allantoinase activity"/>
    <property type="evidence" value="ECO:0007669"/>
    <property type="project" value="TreeGrafter"/>
</dbReference>
<dbReference type="NCBIfam" id="NF005614">
    <property type="entry name" value="PRK07369.1"/>
    <property type="match status" value="1"/>
</dbReference>
<dbReference type="NCBIfam" id="TIGR00857">
    <property type="entry name" value="pyrC_multi"/>
    <property type="match status" value="1"/>
</dbReference>
<keyword evidence="3" id="KW-0378">Hydrolase</keyword>
<keyword evidence="1" id="KW-0665">Pyrimidine biosynthesis</keyword>
<dbReference type="InterPro" id="IPR011059">
    <property type="entry name" value="Metal-dep_hydrolase_composite"/>
</dbReference>